<comment type="similarity">
    <text evidence="1">Belongs to the helicase family.</text>
</comment>
<comment type="catalytic activity">
    <reaction evidence="1">
        <text>ATP + H2O = ADP + phosphate + H(+)</text>
        <dbReference type="Rhea" id="RHEA:13065"/>
        <dbReference type="ChEBI" id="CHEBI:15377"/>
        <dbReference type="ChEBI" id="CHEBI:15378"/>
        <dbReference type="ChEBI" id="CHEBI:30616"/>
        <dbReference type="ChEBI" id="CHEBI:43474"/>
        <dbReference type="ChEBI" id="CHEBI:456216"/>
        <dbReference type="EC" id="5.6.2.3"/>
    </reaction>
</comment>
<dbReference type="WBParaSite" id="SVE_0722900.1">
    <property type="protein sequence ID" value="SVE_0722900.1"/>
    <property type="gene ID" value="SVE_0722900"/>
</dbReference>
<dbReference type="Proteomes" id="UP000035680">
    <property type="component" value="Unassembled WGS sequence"/>
</dbReference>
<keyword evidence="1" id="KW-0233">DNA recombination</keyword>
<keyword evidence="1" id="KW-0227">DNA damage</keyword>
<reference evidence="4" key="2">
    <citation type="submission" date="2015-08" db="UniProtKB">
        <authorList>
            <consortium name="WormBaseParasite"/>
        </authorList>
    </citation>
    <scope>IDENTIFICATION</scope>
</reference>
<organism evidence="3 4">
    <name type="scientific">Strongyloides venezuelensis</name>
    <name type="common">Threadworm</name>
    <dbReference type="NCBI Taxonomy" id="75913"/>
    <lineage>
        <taxon>Eukaryota</taxon>
        <taxon>Metazoa</taxon>
        <taxon>Ecdysozoa</taxon>
        <taxon>Nematoda</taxon>
        <taxon>Chromadorea</taxon>
        <taxon>Rhabditida</taxon>
        <taxon>Tylenchina</taxon>
        <taxon>Panagrolaimomorpha</taxon>
        <taxon>Strongyloidoidea</taxon>
        <taxon>Strongyloididae</taxon>
        <taxon>Strongyloides</taxon>
    </lineage>
</organism>
<name>A0A0K0FEE9_STRVS</name>
<keyword evidence="1" id="KW-0067">ATP-binding</keyword>
<comment type="cofactor">
    <cofactor evidence="1">
        <name>Mg(2+)</name>
        <dbReference type="ChEBI" id="CHEBI:18420"/>
    </cofactor>
</comment>
<dbReference type="GO" id="GO:0006310">
    <property type="term" value="P:DNA recombination"/>
    <property type="evidence" value="ECO:0007669"/>
    <property type="project" value="UniProtKB-KW"/>
</dbReference>
<dbReference type="InterPro" id="IPR012337">
    <property type="entry name" value="RNaseH-like_sf"/>
</dbReference>
<sequence length="283" mass="32783">MHNNTTFIPSSNYKERKFAKVLKQISFNKNHVLVVKKSRVVIPQKLYKLLVNSIHHHLHRSKTDTLAHINNVYFCPGTTKDINSIENSSWATALKPLERIYCDLGYDEYYKSWFILFTDTYSQLDVANWTIAQEIKLTYSLAYEHQSNGYAEKCVRFLREALIKFHCLGRPAERGKTFVYTTLYYLLRAEDKVVLNCASTVPIILYDGNFRLSRLNRLRTTMLEKASLIIIDESPTLSKYVTNYLDQQLKKVCNNNLPFGGEAIICGGDFRQTFPISSNSTRH</sequence>
<dbReference type="GO" id="GO:0006281">
    <property type="term" value="P:DNA repair"/>
    <property type="evidence" value="ECO:0007669"/>
    <property type="project" value="UniProtKB-KW"/>
</dbReference>
<dbReference type="Pfam" id="PF05970">
    <property type="entry name" value="PIF1"/>
    <property type="match status" value="1"/>
</dbReference>
<dbReference type="Gene3D" id="1.10.340.70">
    <property type="match status" value="1"/>
</dbReference>
<keyword evidence="1" id="KW-0378">Hydrolase</keyword>
<dbReference type="PANTHER" id="PTHR10492">
    <property type="match status" value="1"/>
</dbReference>
<protein>
    <recommendedName>
        <fullName evidence="1">ATP-dependent DNA helicase</fullName>
        <ecNumber evidence="1">5.6.2.3</ecNumber>
    </recommendedName>
</protein>
<dbReference type="GO" id="GO:0016887">
    <property type="term" value="F:ATP hydrolysis activity"/>
    <property type="evidence" value="ECO:0007669"/>
    <property type="project" value="RHEA"/>
</dbReference>
<keyword evidence="3" id="KW-1185">Reference proteome</keyword>
<keyword evidence="1" id="KW-0347">Helicase</keyword>
<dbReference type="GO" id="GO:0000723">
    <property type="term" value="P:telomere maintenance"/>
    <property type="evidence" value="ECO:0007669"/>
    <property type="project" value="InterPro"/>
</dbReference>
<dbReference type="GO" id="GO:0005524">
    <property type="term" value="F:ATP binding"/>
    <property type="evidence" value="ECO:0007669"/>
    <property type="project" value="UniProtKB-KW"/>
</dbReference>
<keyword evidence="1" id="KW-0547">Nucleotide-binding</keyword>
<evidence type="ECO:0000259" key="2">
    <source>
        <dbReference type="Pfam" id="PF05970"/>
    </source>
</evidence>
<dbReference type="GO" id="GO:0043139">
    <property type="term" value="F:5'-3' DNA helicase activity"/>
    <property type="evidence" value="ECO:0007669"/>
    <property type="project" value="UniProtKB-EC"/>
</dbReference>
<dbReference type="STRING" id="75913.A0A0K0FEE9"/>
<dbReference type="Gene3D" id="3.40.50.300">
    <property type="entry name" value="P-loop containing nucleotide triphosphate hydrolases"/>
    <property type="match status" value="1"/>
</dbReference>
<keyword evidence="1" id="KW-0234">DNA repair</keyword>
<proteinExistence type="inferred from homology"/>
<dbReference type="EC" id="5.6.2.3" evidence="1"/>
<dbReference type="InterPro" id="IPR027417">
    <property type="entry name" value="P-loop_NTPase"/>
</dbReference>
<feature type="domain" description="DNA helicase Pif1-like DEAD-box helicase" evidence="2">
    <location>
        <begin position="219"/>
        <end position="282"/>
    </location>
</feature>
<dbReference type="InterPro" id="IPR010285">
    <property type="entry name" value="DNA_helicase_pif1-like_DEAD"/>
</dbReference>
<evidence type="ECO:0000313" key="4">
    <source>
        <dbReference type="WBParaSite" id="SVE_0722900.1"/>
    </source>
</evidence>
<reference evidence="3" key="1">
    <citation type="submission" date="2014-07" db="EMBL/GenBank/DDBJ databases">
        <authorList>
            <person name="Martin A.A"/>
            <person name="De Silva N."/>
        </authorList>
    </citation>
    <scope>NUCLEOTIDE SEQUENCE</scope>
</reference>
<evidence type="ECO:0000313" key="3">
    <source>
        <dbReference type="Proteomes" id="UP000035680"/>
    </source>
</evidence>
<dbReference type="SUPFAM" id="SSF53098">
    <property type="entry name" value="Ribonuclease H-like"/>
    <property type="match status" value="1"/>
</dbReference>
<evidence type="ECO:0000256" key="1">
    <source>
        <dbReference type="RuleBase" id="RU363044"/>
    </source>
</evidence>
<dbReference type="AlphaFoldDB" id="A0A0K0FEE9"/>
<accession>A0A0K0FEE9</accession>